<evidence type="ECO:0000313" key="5">
    <source>
        <dbReference type="Proteomes" id="UP001595755"/>
    </source>
</evidence>
<keyword evidence="2" id="KW-0472">Membrane</keyword>
<comment type="similarity">
    <text evidence="1">Belongs to the DedA family.</text>
</comment>
<comment type="caution">
    <text evidence="4">The sequence shown here is derived from an EMBL/GenBank/DDBJ whole genome shotgun (WGS) entry which is preliminary data.</text>
</comment>
<dbReference type="InterPro" id="IPR051311">
    <property type="entry name" value="DedA_domain"/>
</dbReference>
<name>A0ABV8SHE6_9BACL</name>
<keyword evidence="2" id="KW-0812">Transmembrane</keyword>
<dbReference type="Proteomes" id="UP001595755">
    <property type="component" value="Unassembled WGS sequence"/>
</dbReference>
<evidence type="ECO:0000256" key="2">
    <source>
        <dbReference type="SAM" id="Phobius"/>
    </source>
</evidence>
<keyword evidence="5" id="KW-1185">Reference proteome</keyword>
<feature type="transmembrane region" description="Helical" evidence="2">
    <location>
        <begin position="97"/>
        <end position="122"/>
    </location>
</feature>
<feature type="transmembrane region" description="Helical" evidence="2">
    <location>
        <begin position="165"/>
        <end position="183"/>
    </location>
</feature>
<feature type="domain" description="VTT" evidence="3">
    <location>
        <begin position="31"/>
        <end position="152"/>
    </location>
</feature>
<organism evidence="4 5">
    <name type="scientific">Cohnella boryungensis</name>
    <dbReference type="NCBI Taxonomy" id="768479"/>
    <lineage>
        <taxon>Bacteria</taxon>
        <taxon>Bacillati</taxon>
        <taxon>Bacillota</taxon>
        <taxon>Bacilli</taxon>
        <taxon>Bacillales</taxon>
        <taxon>Paenibacillaceae</taxon>
        <taxon>Cohnella</taxon>
    </lineage>
</organism>
<evidence type="ECO:0000313" key="4">
    <source>
        <dbReference type="EMBL" id="MFC4306756.1"/>
    </source>
</evidence>
<dbReference type="Pfam" id="PF09335">
    <property type="entry name" value="VTT_dom"/>
    <property type="match status" value="1"/>
</dbReference>
<dbReference type="PANTHER" id="PTHR42709:SF9">
    <property type="entry name" value="ALKALINE PHOSPHATASE LIKE PROTEIN"/>
    <property type="match status" value="1"/>
</dbReference>
<dbReference type="PANTHER" id="PTHR42709">
    <property type="entry name" value="ALKALINE PHOSPHATASE LIKE PROTEIN"/>
    <property type="match status" value="1"/>
</dbReference>
<dbReference type="RefSeq" id="WP_204602114.1">
    <property type="nucleotide sequence ID" value="NZ_JBHSED010000065.1"/>
</dbReference>
<feature type="transmembrane region" description="Helical" evidence="2">
    <location>
        <begin position="52"/>
        <end position="76"/>
    </location>
</feature>
<reference evidence="5" key="1">
    <citation type="journal article" date="2019" name="Int. J. Syst. Evol. Microbiol.">
        <title>The Global Catalogue of Microorganisms (GCM) 10K type strain sequencing project: providing services to taxonomists for standard genome sequencing and annotation.</title>
        <authorList>
            <consortium name="The Broad Institute Genomics Platform"/>
            <consortium name="The Broad Institute Genome Sequencing Center for Infectious Disease"/>
            <person name="Wu L."/>
            <person name="Ma J."/>
        </authorList>
    </citation>
    <scope>NUCLEOTIDE SEQUENCE [LARGE SCALE GENOMIC DNA]</scope>
    <source>
        <strain evidence="5">CGMCC 4.1641</strain>
    </source>
</reference>
<dbReference type="EMBL" id="JBHSED010000065">
    <property type="protein sequence ID" value="MFC4306756.1"/>
    <property type="molecule type" value="Genomic_DNA"/>
</dbReference>
<evidence type="ECO:0000256" key="1">
    <source>
        <dbReference type="ARBA" id="ARBA00010792"/>
    </source>
</evidence>
<gene>
    <name evidence="4" type="ORF">ACFO1S_25375</name>
</gene>
<feature type="transmembrane region" description="Helical" evidence="2">
    <location>
        <begin position="134"/>
        <end position="153"/>
    </location>
</feature>
<evidence type="ECO:0000259" key="3">
    <source>
        <dbReference type="Pfam" id="PF09335"/>
    </source>
</evidence>
<accession>A0ABV8SHE6</accession>
<proteinExistence type="inferred from homology"/>
<keyword evidence="2" id="KW-1133">Transmembrane helix</keyword>
<dbReference type="InterPro" id="IPR032816">
    <property type="entry name" value="VTT_dom"/>
</dbReference>
<sequence>MINEIILQLFERYGYLIFFLAFSLGPFGVPVPNEVTLLTGGFLSSKGILNPWIIYCAILLGFLTAITIAFFAGRLFGETVKARLQNNRYFKKAENLLNKYGDVAMCLGLLVPVARYLVPVFVGVNGVSFKRFALISYTSALVWTSVLFAFGRLMGRQISNFIGAIDPKLLMLALIIVVCALIITRRAHRSCPNYECSEGN</sequence>
<protein>
    <submittedName>
        <fullName evidence="4">DedA family protein</fullName>
    </submittedName>
</protein>
<feature type="transmembrane region" description="Helical" evidence="2">
    <location>
        <begin position="12"/>
        <end position="32"/>
    </location>
</feature>